<proteinExistence type="predicted"/>
<dbReference type="OrthoDB" id="10385177at2759"/>
<evidence type="ECO:0000313" key="3">
    <source>
        <dbReference type="Proteomes" id="UP000886998"/>
    </source>
</evidence>
<dbReference type="AlphaFoldDB" id="A0A8X7C9N2"/>
<reference evidence="2" key="1">
    <citation type="submission" date="2020-08" db="EMBL/GenBank/DDBJ databases">
        <title>Multicomponent nature underlies the extraordinary mechanical properties of spider dragline silk.</title>
        <authorList>
            <person name="Kono N."/>
            <person name="Nakamura H."/>
            <person name="Mori M."/>
            <person name="Yoshida Y."/>
            <person name="Ohtoshi R."/>
            <person name="Malay A.D."/>
            <person name="Moran D.A.P."/>
            <person name="Tomita M."/>
            <person name="Numata K."/>
            <person name="Arakawa K."/>
        </authorList>
    </citation>
    <scope>NUCLEOTIDE SEQUENCE</scope>
</reference>
<evidence type="ECO:0000313" key="2">
    <source>
        <dbReference type="EMBL" id="GFY58457.1"/>
    </source>
</evidence>
<comment type="caution">
    <text evidence="2">The sequence shown here is derived from an EMBL/GenBank/DDBJ whole genome shotgun (WGS) entry which is preliminary data.</text>
</comment>
<feature type="region of interest" description="Disordered" evidence="1">
    <location>
        <begin position="62"/>
        <end position="84"/>
    </location>
</feature>
<dbReference type="EMBL" id="BMAV01012083">
    <property type="protein sequence ID" value="GFY58457.1"/>
    <property type="molecule type" value="Genomic_DNA"/>
</dbReference>
<accession>A0A8X7C9N2</accession>
<protein>
    <submittedName>
        <fullName evidence="2">Uncharacterized protein</fullName>
    </submittedName>
</protein>
<organism evidence="2 3">
    <name type="scientific">Trichonephila inaurata madagascariensis</name>
    <dbReference type="NCBI Taxonomy" id="2747483"/>
    <lineage>
        <taxon>Eukaryota</taxon>
        <taxon>Metazoa</taxon>
        <taxon>Ecdysozoa</taxon>
        <taxon>Arthropoda</taxon>
        <taxon>Chelicerata</taxon>
        <taxon>Arachnida</taxon>
        <taxon>Araneae</taxon>
        <taxon>Araneomorphae</taxon>
        <taxon>Entelegynae</taxon>
        <taxon>Araneoidea</taxon>
        <taxon>Nephilidae</taxon>
        <taxon>Trichonephila</taxon>
        <taxon>Trichonephila inaurata</taxon>
    </lineage>
</organism>
<keyword evidence="3" id="KW-1185">Reference proteome</keyword>
<dbReference type="Proteomes" id="UP000886998">
    <property type="component" value="Unassembled WGS sequence"/>
</dbReference>
<name>A0A8X7C9N2_9ARAC</name>
<evidence type="ECO:0000256" key="1">
    <source>
        <dbReference type="SAM" id="MobiDB-lite"/>
    </source>
</evidence>
<sequence>MPIEESDASSERNKDLGEPIFNFYWCDVCGNYCTFSSKGYCSHRITVHKTDVQKERTTLDRFGHPFEQEDEEPPPASEIKPEDLDEQRQLEWALKDSAIMYAAK</sequence>
<gene>
    <name evidence="2" type="primary">NCL1_22674</name>
    <name evidence="2" type="ORF">TNIN_423341</name>
</gene>